<accession>A0A0B8NQA7</accession>
<dbReference type="Proteomes" id="UP000031671">
    <property type="component" value="Unassembled WGS sequence"/>
</dbReference>
<proteinExistence type="predicted"/>
<comment type="caution">
    <text evidence="1">The sequence shown here is derived from an EMBL/GenBank/DDBJ whole genome shotgun (WGS) entry which is preliminary data.</text>
</comment>
<dbReference type="AlphaFoldDB" id="A0A0B8NQA7"/>
<organism evidence="1 2">
    <name type="scientific">Vibrio ishigakensis</name>
    <dbReference type="NCBI Taxonomy" id="1481914"/>
    <lineage>
        <taxon>Bacteria</taxon>
        <taxon>Pseudomonadati</taxon>
        <taxon>Pseudomonadota</taxon>
        <taxon>Gammaproteobacteria</taxon>
        <taxon>Vibrionales</taxon>
        <taxon>Vibrionaceae</taxon>
        <taxon>Vibrio</taxon>
    </lineage>
</organism>
<evidence type="ECO:0000313" key="2">
    <source>
        <dbReference type="Proteomes" id="UP000031671"/>
    </source>
</evidence>
<name>A0A0B8NQA7_9VIBR</name>
<keyword evidence="2" id="KW-1185">Reference proteome</keyword>
<gene>
    <name evidence="1" type="ORF">JCM19231_5246</name>
</gene>
<sequence length="60" mass="6649">MLLEQSSTMADKVDVAFSDAVHSIPGGFYEFAKRYQDNQGELYHGFVAASADKIFESTNN</sequence>
<dbReference type="Gene3D" id="3.10.180.50">
    <property type="match status" value="1"/>
</dbReference>
<dbReference type="EMBL" id="BBRZ01000024">
    <property type="protein sequence ID" value="GAM56151.1"/>
    <property type="molecule type" value="Genomic_DNA"/>
</dbReference>
<protein>
    <submittedName>
        <fullName evidence="1">Uncharacterized protein</fullName>
    </submittedName>
</protein>
<reference evidence="1 2" key="2">
    <citation type="submission" date="2015-01" db="EMBL/GenBank/DDBJ databases">
        <authorList>
            <consortium name="NBRP consortium"/>
            <person name="Sawabe T."/>
            <person name="Meirelles P."/>
            <person name="Feng G."/>
            <person name="Sayaka M."/>
            <person name="Hattori M."/>
            <person name="Ohkuma M."/>
        </authorList>
    </citation>
    <scope>NUCLEOTIDE SEQUENCE [LARGE SCALE GENOMIC DNA]</scope>
    <source>
        <strain evidence="2">JCM 19231</strain>
    </source>
</reference>
<evidence type="ECO:0000313" key="1">
    <source>
        <dbReference type="EMBL" id="GAM56151.1"/>
    </source>
</evidence>
<reference evidence="1 2" key="1">
    <citation type="submission" date="2015-01" db="EMBL/GenBank/DDBJ databases">
        <title>Vibrio sp. C1 JCM 19231 whole genome shotgun sequence.</title>
        <authorList>
            <person name="Sawabe T."/>
            <person name="Meirelles P."/>
            <person name="Feng G."/>
            <person name="Sayaka M."/>
            <person name="Hattori M."/>
            <person name="Ohkuma M."/>
        </authorList>
    </citation>
    <scope>NUCLEOTIDE SEQUENCE [LARGE SCALE GENOMIC DNA]</scope>
    <source>
        <strain evidence="2">JCM 19231</strain>
    </source>
</reference>